<dbReference type="Proteomes" id="UP001164250">
    <property type="component" value="Chromosome 6"/>
</dbReference>
<gene>
    <name evidence="1" type="ORF">Patl1_15811</name>
</gene>
<accession>A0ACC1B814</accession>
<protein>
    <submittedName>
        <fullName evidence="1">Uncharacterized protein</fullName>
    </submittedName>
</protein>
<evidence type="ECO:0000313" key="1">
    <source>
        <dbReference type="EMBL" id="KAJ0095014.1"/>
    </source>
</evidence>
<proteinExistence type="predicted"/>
<reference evidence="2" key="1">
    <citation type="journal article" date="2023" name="G3 (Bethesda)">
        <title>Genome assembly and association tests identify interacting loci associated with vigor, precocity, and sex in interspecific pistachio rootstocks.</title>
        <authorList>
            <person name="Palmer W."/>
            <person name="Jacygrad E."/>
            <person name="Sagayaradj S."/>
            <person name="Cavanaugh K."/>
            <person name="Han R."/>
            <person name="Bertier L."/>
            <person name="Beede B."/>
            <person name="Kafkas S."/>
            <person name="Golino D."/>
            <person name="Preece J."/>
            <person name="Michelmore R."/>
        </authorList>
    </citation>
    <scope>NUCLEOTIDE SEQUENCE [LARGE SCALE GENOMIC DNA]</scope>
</reference>
<comment type="caution">
    <text evidence="1">The sequence shown here is derived from an EMBL/GenBank/DDBJ whole genome shotgun (WGS) entry which is preliminary data.</text>
</comment>
<sequence>MLRGTINMSDSSSDSKDEDSGPSKEECITKFKEMLKERGVAPFSKREKELPKIVFVPRFKVCRV</sequence>
<dbReference type="EMBL" id="CM047902">
    <property type="protein sequence ID" value="KAJ0095014.1"/>
    <property type="molecule type" value="Genomic_DNA"/>
</dbReference>
<organism evidence="1 2">
    <name type="scientific">Pistacia atlantica</name>
    <dbReference type="NCBI Taxonomy" id="434234"/>
    <lineage>
        <taxon>Eukaryota</taxon>
        <taxon>Viridiplantae</taxon>
        <taxon>Streptophyta</taxon>
        <taxon>Embryophyta</taxon>
        <taxon>Tracheophyta</taxon>
        <taxon>Spermatophyta</taxon>
        <taxon>Magnoliopsida</taxon>
        <taxon>eudicotyledons</taxon>
        <taxon>Gunneridae</taxon>
        <taxon>Pentapetalae</taxon>
        <taxon>rosids</taxon>
        <taxon>malvids</taxon>
        <taxon>Sapindales</taxon>
        <taxon>Anacardiaceae</taxon>
        <taxon>Pistacia</taxon>
    </lineage>
</organism>
<keyword evidence="2" id="KW-1185">Reference proteome</keyword>
<name>A0ACC1B814_9ROSI</name>
<evidence type="ECO:0000313" key="2">
    <source>
        <dbReference type="Proteomes" id="UP001164250"/>
    </source>
</evidence>